<name>A0A6H2C8G1_DOLFA</name>
<dbReference type="EMBL" id="CP051207">
    <property type="protein sequence ID" value="QJB47239.1"/>
    <property type="molecule type" value="Genomic_DNA"/>
</dbReference>
<evidence type="ECO:0000313" key="2">
    <source>
        <dbReference type="Proteomes" id="UP000502433"/>
    </source>
</evidence>
<dbReference type="AlphaFoldDB" id="A0A6H2C8G1"/>
<protein>
    <recommendedName>
        <fullName evidence="3">DUF2281 domain-containing protein</fullName>
    </recommendedName>
</protein>
<organism evidence="1 2">
    <name type="scientific">Dolichospermum flos-aquae CCAP 1403/13F</name>
    <dbReference type="NCBI Taxonomy" id="315271"/>
    <lineage>
        <taxon>Bacteria</taxon>
        <taxon>Bacillati</taxon>
        <taxon>Cyanobacteriota</taxon>
        <taxon>Cyanophyceae</taxon>
        <taxon>Nostocales</taxon>
        <taxon>Aphanizomenonaceae</taxon>
        <taxon>Dolichospermum</taxon>
    </lineage>
</organism>
<dbReference type="RefSeq" id="WP_168697583.1">
    <property type="nucleotide sequence ID" value="NZ_CP051207.1"/>
</dbReference>
<evidence type="ECO:0008006" key="3">
    <source>
        <dbReference type="Google" id="ProtNLM"/>
    </source>
</evidence>
<reference evidence="1 2" key="1">
    <citation type="submission" date="2020-04" db="EMBL/GenBank/DDBJ databases">
        <title>Genome-Wide Identification of 5-Methylcytosine Sites in Bacterial Genomes By High-Throughput Sequencing of MspJI Restriction Fragments.</title>
        <authorList>
            <person name="Wu V."/>
        </authorList>
    </citation>
    <scope>NUCLEOTIDE SEQUENCE [LARGE SCALE GENOMIC DNA]</scope>
    <source>
        <strain evidence="1 2">CCAP 1403/13f</strain>
        <plasmid evidence="2">pafl69</plasmid>
    </source>
</reference>
<keyword evidence="1" id="KW-0614">Plasmid</keyword>
<sequence>MTFKEELVAEIETMTEAEIAELLKMVKNMKMKKAKPPQRLGSGKSILRHAGKWQGDDLKDCLQAVYDSRGVAEF</sequence>
<reference evidence="1 2" key="2">
    <citation type="submission" date="2020-04" db="EMBL/GenBank/DDBJ databases">
        <authorList>
            <person name="Fomenkov A."/>
            <person name="Anton B.P."/>
            <person name="Roberts R.J."/>
        </authorList>
    </citation>
    <scope>NUCLEOTIDE SEQUENCE [LARGE SCALE GENOMIC DNA]</scope>
    <source>
        <strain evidence="1 2">CCAP 1403/13f</strain>
        <plasmid evidence="2">pafl69</plasmid>
    </source>
</reference>
<dbReference type="KEGG" id="dfs:HGD76_24580"/>
<proteinExistence type="predicted"/>
<geneLocation type="plasmid" evidence="2">
    <name>pafl69</name>
</geneLocation>
<gene>
    <name evidence="1" type="ORF">HGD76_24580</name>
</gene>
<dbReference type="Proteomes" id="UP000502433">
    <property type="component" value="Plasmid pAfl69"/>
</dbReference>
<accession>A0A6H2C8G1</accession>
<evidence type="ECO:0000313" key="1">
    <source>
        <dbReference type="EMBL" id="QJB47239.1"/>
    </source>
</evidence>